<protein>
    <submittedName>
        <fullName evidence="1">Uncharacterized protein</fullName>
    </submittedName>
</protein>
<dbReference type="RefSeq" id="XP_016208668.1">
    <property type="nucleotide sequence ID" value="XM_016363508.1"/>
</dbReference>
<dbReference type="GeneID" id="27317423"/>
<reference evidence="1 2" key="1">
    <citation type="submission" date="2015-01" db="EMBL/GenBank/DDBJ databases">
        <title>The Genome Sequence of Ochroconis gallopava CBS43764.</title>
        <authorList>
            <consortium name="The Broad Institute Genomics Platform"/>
            <person name="Cuomo C."/>
            <person name="de Hoog S."/>
            <person name="Gorbushina A."/>
            <person name="Stielow B."/>
            <person name="Teixiera M."/>
            <person name="Abouelleil A."/>
            <person name="Chapman S.B."/>
            <person name="Priest M."/>
            <person name="Young S.K."/>
            <person name="Wortman J."/>
            <person name="Nusbaum C."/>
            <person name="Birren B."/>
        </authorList>
    </citation>
    <scope>NUCLEOTIDE SEQUENCE [LARGE SCALE GENOMIC DNA]</scope>
    <source>
        <strain evidence="1 2">CBS 43764</strain>
    </source>
</reference>
<evidence type="ECO:0000313" key="2">
    <source>
        <dbReference type="Proteomes" id="UP000053259"/>
    </source>
</evidence>
<name>A0A0D2AIP1_9PEZI</name>
<organism evidence="1 2">
    <name type="scientific">Verruconis gallopava</name>
    <dbReference type="NCBI Taxonomy" id="253628"/>
    <lineage>
        <taxon>Eukaryota</taxon>
        <taxon>Fungi</taxon>
        <taxon>Dikarya</taxon>
        <taxon>Ascomycota</taxon>
        <taxon>Pezizomycotina</taxon>
        <taxon>Dothideomycetes</taxon>
        <taxon>Pleosporomycetidae</taxon>
        <taxon>Venturiales</taxon>
        <taxon>Sympoventuriaceae</taxon>
        <taxon>Verruconis</taxon>
    </lineage>
</organism>
<sequence length="126" mass="14313">MREARDDGSMMNIIFDLSIQTLFAGAVFQADEIWQYAQIPALWTYVAQNGDASQTGSKRTGGEEELRATRDVLATVEASIDCYNPLIESLYLLHWGGYFWGDARNWIVSWNGRTRQFLVSIIIELS</sequence>
<dbReference type="HOGENOM" id="CLU_1983288_0_0_1"/>
<dbReference type="EMBL" id="KN847597">
    <property type="protein sequence ID" value="KIV98798.1"/>
    <property type="molecule type" value="Genomic_DNA"/>
</dbReference>
<dbReference type="Proteomes" id="UP000053259">
    <property type="component" value="Unassembled WGS sequence"/>
</dbReference>
<accession>A0A0D2AIP1</accession>
<dbReference type="AlphaFoldDB" id="A0A0D2AIP1"/>
<dbReference type="VEuPathDB" id="FungiDB:PV09_09450"/>
<keyword evidence="2" id="KW-1185">Reference proteome</keyword>
<dbReference type="InParanoid" id="A0A0D2AIP1"/>
<gene>
    <name evidence="1" type="ORF">PV09_09450</name>
</gene>
<proteinExistence type="predicted"/>
<evidence type="ECO:0000313" key="1">
    <source>
        <dbReference type="EMBL" id="KIV98798.1"/>
    </source>
</evidence>